<dbReference type="SUPFAM" id="SSF89550">
    <property type="entry name" value="PHP domain-like"/>
    <property type="match status" value="1"/>
</dbReference>
<dbReference type="GO" id="GO:0004534">
    <property type="term" value="F:5'-3' RNA exonuclease activity"/>
    <property type="evidence" value="ECO:0007669"/>
    <property type="project" value="TreeGrafter"/>
</dbReference>
<dbReference type="InterPro" id="IPR003141">
    <property type="entry name" value="Pol/His_phosphatase_N"/>
</dbReference>
<dbReference type="RefSeq" id="WP_100138127.1">
    <property type="nucleotide sequence ID" value="NZ_MEIS01000122.1"/>
</dbReference>
<sequence length="277" mass="29544">MSIDLHCHSTVSDGALTPAEVVLRAHANGCTLLALTDHDHTGGVAAARLQAAQSGITLINGVEISVSWRGRTIHIVGLNIALEDEVLQTLLQRLRSGRLLRLQAIADKLAKKGISGAYEGTLALATNIDMVTRTHIADFLVNTGHVSKKADAFRKYLGDGKSCSVRHQWAELADVVAAIRHAGGIAVIAHPMRYELSATARRNLFSDFKACGGAAIEVHSGHSSLNDRLNYALLAQQFGFLASCGSDFHRDGDFGGGLIGSCPPLPPICQPVWSHFT</sequence>
<dbReference type="GO" id="GO:0035312">
    <property type="term" value="F:5'-3' DNA exonuclease activity"/>
    <property type="evidence" value="ECO:0007669"/>
    <property type="project" value="TreeGrafter"/>
</dbReference>
<accession>A0A2N9XVU0</accession>
<name>A0A2N9XVU0_9NEIS</name>
<dbReference type="Pfam" id="PF02811">
    <property type="entry name" value="PHP"/>
    <property type="match status" value="1"/>
</dbReference>
<evidence type="ECO:0000313" key="3">
    <source>
        <dbReference type="Proteomes" id="UP000229434"/>
    </source>
</evidence>
<gene>
    <name evidence="2" type="ORF">BHC49_11055</name>
</gene>
<evidence type="ECO:0000313" key="2">
    <source>
        <dbReference type="EMBL" id="PIT53680.1"/>
    </source>
</evidence>
<dbReference type="CDD" id="cd07438">
    <property type="entry name" value="PHP_HisPPase_AMP"/>
    <property type="match status" value="1"/>
</dbReference>
<dbReference type="PANTHER" id="PTHR42924:SF3">
    <property type="entry name" value="POLYMERASE_HISTIDINOL PHOSPHATASE N-TERMINAL DOMAIN-CONTAINING PROTEIN"/>
    <property type="match status" value="1"/>
</dbReference>
<dbReference type="EMBL" id="MEIS01000122">
    <property type="protein sequence ID" value="PIT53680.1"/>
    <property type="molecule type" value="Genomic_DNA"/>
</dbReference>
<dbReference type="PANTHER" id="PTHR42924">
    <property type="entry name" value="EXONUCLEASE"/>
    <property type="match status" value="1"/>
</dbReference>
<organism evidence="2 3">
    <name type="scientific">Snodgrassella alvi</name>
    <dbReference type="NCBI Taxonomy" id="1196083"/>
    <lineage>
        <taxon>Bacteria</taxon>
        <taxon>Pseudomonadati</taxon>
        <taxon>Pseudomonadota</taxon>
        <taxon>Betaproteobacteria</taxon>
        <taxon>Neisseriales</taxon>
        <taxon>Neisseriaceae</taxon>
        <taxon>Snodgrassella</taxon>
    </lineage>
</organism>
<dbReference type="Gene3D" id="3.20.20.140">
    <property type="entry name" value="Metal-dependent hydrolases"/>
    <property type="match status" value="1"/>
</dbReference>
<dbReference type="InterPro" id="IPR004013">
    <property type="entry name" value="PHP_dom"/>
</dbReference>
<dbReference type="Gene3D" id="1.10.150.650">
    <property type="match status" value="1"/>
</dbReference>
<dbReference type="InterPro" id="IPR016195">
    <property type="entry name" value="Pol/histidinol_Pase-like"/>
</dbReference>
<dbReference type="OrthoDB" id="9804333at2"/>
<proteinExistence type="predicted"/>
<dbReference type="Proteomes" id="UP000229434">
    <property type="component" value="Unassembled WGS sequence"/>
</dbReference>
<comment type="caution">
    <text evidence="2">The sequence shown here is derived from an EMBL/GenBank/DDBJ whole genome shotgun (WGS) entry which is preliminary data.</text>
</comment>
<dbReference type="InterPro" id="IPR052018">
    <property type="entry name" value="PHP_domain"/>
</dbReference>
<protein>
    <submittedName>
        <fullName evidence="2">Phosphatase</fullName>
    </submittedName>
</protein>
<evidence type="ECO:0000259" key="1">
    <source>
        <dbReference type="SMART" id="SM00481"/>
    </source>
</evidence>
<feature type="domain" description="Polymerase/histidinol phosphatase N-terminal" evidence="1">
    <location>
        <begin position="3"/>
        <end position="68"/>
    </location>
</feature>
<reference evidence="2 3" key="1">
    <citation type="journal article" date="2017" name="MBio">
        <title>Type VI secretion-mediated competition in the bee gut microbiome.</title>
        <authorList>
            <person name="Steele M.I."/>
            <person name="Kwong W.K."/>
            <person name="Powell J.E."/>
            <person name="Whiteley M."/>
            <person name="Moran N.A."/>
        </authorList>
    </citation>
    <scope>NUCLEOTIDE SEQUENCE [LARGE SCALE GENOMIC DNA]</scope>
    <source>
        <strain evidence="2 3">Nev3CBA3</strain>
    </source>
</reference>
<dbReference type="AlphaFoldDB" id="A0A2N9XVU0"/>
<dbReference type="SMART" id="SM00481">
    <property type="entry name" value="POLIIIAc"/>
    <property type="match status" value="1"/>
</dbReference>